<feature type="domain" description="Tyrosine specific protein phosphatases" evidence="2">
    <location>
        <begin position="69"/>
        <end position="121"/>
    </location>
</feature>
<keyword evidence="4" id="KW-1185">Reference proteome</keyword>
<dbReference type="EMBL" id="JAGDYM010000013">
    <property type="protein sequence ID" value="MBO1902525.1"/>
    <property type="molecule type" value="Genomic_DNA"/>
</dbReference>
<evidence type="ECO:0000313" key="4">
    <source>
        <dbReference type="Proteomes" id="UP000664382"/>
    </source>
</evidence>
<reference evidence="3" key="1">
    <citation type="submission" date="2021-03" db="EMBL/GenBank/DDBJ databases">
        <title>Leucobacter chromiisoli sp. nov., isolated from chromium-containing soil of chemical plant.</title>
        <authorList>
            <person name="Xu Z."/>
        </authorList>
    </citation>
    <scope>NUCLEOTIDE SEQUENCE</scope>
    <source>
        <strain evidence="3">S27</strain>
    </source>
</reference>
<sequence length="147" mass="16168">MLVGRWEPGGGIVELPDGRRVRGRGLRAARHDTLDPEFGVYLTGRAPRVGDWPHQWVRWRDFRRPDGTPETVAALREAYERAATERVEIACGGGIGRTGTALAVLAVMSGVPASDAVAWVRAHYHPHAVETRGQRRWVSEVAAALID</sequence>
<evidence type="ECO:0000259" key="2">
    <source>
        <dbReference type="PROSITE" id="PS50056"/>
    </source>
</evidence>
<dbReference type="PROSITE" id="PS50056">
    <property type="entry name" value="TYR_PHOSPHATASE_2"/>
    <property type="match status" value="1"/>
</dbReference>
<dbReference type="InterPro" id="IPR000387">
    <property type="entry name" value="Tyr_Pase_dom"/>
</dbReference>
<protein>
    <submittedName>
        <fullName evidence="3">Protein phosphatase</fullName>
    </submittedName>
</protein>
<dbReference type="InterPro" id="IPR029021">
    <property type="entry name" value="Prot-tyrosine_phosphatase-like"/>
</dbReference>
<gene>
    <name evidence="3" type="ORF">J4H92_11265</name>
</gene>
<evidence type="ECO:0000313" key="3">
    <source>
        <dbReference type="EMBL" id="MBO1902525.1"/>
    </source>
</evidence>
<organism evidence="3 4">
    <name type="scientific">Leucobacter weissii</name>
    <dbReference type="NCBI Taxonomy" id="1983706"/>
    <lineage>
        <taxon>Bacteria</taxon>
        <taxon>Bacillati</taxon>
        <taxon>Actinomycetota</taxon>
        <taxon>Actinomycetes</taxon>
        <taxon>Micrococcales</taxon>
        <taxon>Microbacteriaceae</taxon>
        <taxon>Leucobacter</taxon>
    </lineage>
</organism>
<comment type="caution">
    <text evidence="3">The sequence shown here is derived from an EMBL/GenBank/DDBJ whole genome shotgun (WGS) entry which is preliminary data.</text>
</comment>
<dbReference type="Gene3D" id="3.90.190.10">
    <property type="entry name" value="Protein tyrosine phosphatase superfamily"/>
    <property type="match status" value="1"/>
</dbReference>
<evidence type="ECO:0000256" key="1">
    <source>
        <dbReference type="ARBA" id="ARBA00022801"/>
    </source>
</evidence>
<proteinExistence type="predicted"/>
<dbReference type="Pfam" id="PF22784">
    <property type="entry name" value="PTP-SAK"/>
    <property type="match status" value="1"/>
</dbReference>
<dbReference type="SUPFAM" id="SSF52799">
    <property type="entry name" value="(Phosphotyrosine protein) phosphatases II"/>
    <property type="match status" value="1"/>
</dbReference>
<dbReference type="InterPro" id="IPR057023">
    <property type="entry name" value="PTP-SAK"/>
</dbReference>
<keyword evidence="1" id="KW-0378">Hydrolase</keyword>
<accession>A0A939MLM1</accession>
<dbReference type="AlphaFoldDB" id="A0A939MLM1"/>
<name>A0A939MLM1_9MICO</name>
<dbReference type="GO" id="GO:0016791">
    <property type="term" value="F:phosphatase activity"/>
    <property type="evidence" value="ECO:0007669"/>
    <property type="project" value="UniProtKB-ARBA"/>
</dbReference>
<dbReference type="Proteomes" id="UP000664382">
    <property type="component" value="Unassembled WGS sequence"/>
</dbReference>